<keyword evidence="9" id="KW-1185">Reference proteome</keyword>
<dbReference type="GeneID" id="9686597"/>
<dbReference type="SMART" id="SM00184">
    <property type="entry name" value="RING"/>
    <property type="match status" value="1"/>
</dbReference>
<dbReference type="GO" id="GO:0034247">
    <property type="term" value="P:snoRNA splicing"/>
    <property type="evidence" value="ECO:0007669"/>
    <property type="project" value="TreeGrafter"/>
</dbReference>
<keyword evidence="1 4" id="KW-0479">Metal-binding</keyword>
<dbReference type="SMART" id="SM00356">
    <property type="entry name" value="ZnF_C3H1"/>
    <property type="match status" value="1"/>
</dbReference>
<feature type="zinc finger region" description="C3H1-type" evidence="4">
    <location>
        <begin position="152"/>
        <end position="180"/>
    </location>
</feature>
<sequence length="297" mass="33258">NVRKRAVADDGSDGEDAARGAGRSSVVAPAEKKKRANAIGGTTARDDKEKLQVFTFAGDRTLQQRGDGGATAELQIDTEKHLDGRAMREKVLKTAAERAEGFVDDKQYKGRNNYVDYRAGFRQEHSIASEKGAGAHGPMRASSNVRMTFIMDYKPDICKDYKETGYCGYGDGCKFMHDRGDYKHGWQLDKEWDQKEKLRKEKLQALERMERALGEDGEALRGSDDEYDSDDDVPPTCGICDEPWDKVRDPVVTRCKHYFCEHCALRHNAKEKACATCGKPTGGTFNTAKEITRRVKE</sequence>
<dbReference type="KEGG" id="mpp:MICPUCDRAFT_4888"/>
<evidence type="ECO:0000313" key="8">
    <source>
        <dbReference type="EMBL" id="EEH54548.1"/>
    </source>
</evidence>
<evidence type="ECO:0000256" key="4">
    <source>
        <dbReference type="PROSITE-ProRule" id="PRU00723"/>
    </source>
</evidence>
<dbReference type="Pfam" id="PF00642">
    <property type="entry name" value="zf-CCCH"/>
    <property type="match status" value="1"/>
</dbReference>
<dbReference type="Proteomes" id="UP000001876">
    <property type="component" value="Unassembled WGS sequence"/>
</dbReference>
<dbReference type="InterPro" id="IPR000571">
    <property type="entry name" value="Znf_CCCH"/>
</dbReference>
<evidence type="ECO:0000259" key="6">
    <source>
        <dbReference type="PROSITE" id="PS50089"/>
    </source>
</evidence>
<dbReference type="Gene3D" id="3.30.40.10">
    <property type="entry name" value="Zinc/RING finger domain, C3HC4 (zinc finger)"/>
    <property type="match status" value="1"/>
</dbReference>
<dbReference type="OrthoDB" id="25761at2759"/>
<dbReference type="GO" id="GO:0008270">
    <property type="term" value="F:zinc ion binding"/>
    <property type="evidence" value="ECO:0007669"/>
    <property type="project" value="UniProtKB-KW"/>
</dbReference>
<evidence type="ECO:0000259" key="7">
    <source>
        <dbReference type="PROSITE" id="PS50103"/>
    </source>
</evidence>
<feature type="region of interest" description="Disordered" evidence="5">
    <location>
        <begin position="1"/>
        <end position="44"/>
    </location>
</feature>
<dbReference type="InterPro" id="IPR013083">
    <property type="entry name" value="Znf_RING/FYVE/PHD"/>
</dbReference>
<dbReference type="InterPro" id="IPR039971">
    <property type="entry name" value="CWC24-like"/>
</dbReference>
<dbReference type="Pfam" id="PF14634">
    <property type="entry name" value="zf-RING_5"/>
    <property type="match status" value="1"/>
</dbReference>
<keyword evidence="3 4" id="KW-0862">Zinc</keyword>
<dbReference type="Gene3D" id="4.10.1000.10">
    <property type="entry name" value="Zinc finger, CCCH-type"/>
    <property type="match status" value="1"/>
</dbReference>
<dbReference type="InterPro" id="IPR036855">
    <property type="entry name" value="Znf_CCCH_sf"/>
</dbReference>
<dbReference type="PANTHER" id="PTHR12930:SF0">
    <property type="entry name" value="RING FINGER PROTEIN 113B"/>
    <property type="match status" value="1"/>
</dbReference>
<dbReference type="SUPFAM" id="SSF57850">
    <property type="entry name" value="RING/U-box"/>
    <property type="match status" value="1"/>
</dbReference>
<protein>
    <submittedName>
        <fullName evidence="8">Predicted protein</fullName>
    </submittedName>
</protein>
<accession>C1MZ56</accession>
<feature type="domain" description="C3H1-type" evidence="7">
    <location>
        <begin position="152"/>
        <end position="180"/>
    </location>
</feature>
<dbReference type="OMA" id="RGMNNYQ"/>
<dbReference type="PROSITE" id="PS00518">
    <property type="entry name" value="ZF_RING_1"/>
    <property type="match status" value="1"/>
</dbReference>
<dbReference type="PROSITE" id="PS50103">
    <property type="entry name" value="ZF_C3H1"/>
    <property type="match status" value="1"/>
</dbReference>
<dbReference type="RefSeq" id="XP_003060898.1">
    <property type="nucleotide sequence ID" value="XM_003060852.1"/>
</dbReference>
<dbReference type="InterPro" id="IPR001841">
    <property type="entry name" value="Znf_RING"/>
</dbReference>
<dbReference type="GO" id="GO:0005684">
    <property type="term" value="C:U2-type spliceosomal complex"/>
    <property type="evidence" value="ECO:0007669"/>
    <property type="project" value="TreeGrafter"/>
</dbReference>
<keyword evidence="2 4" id="KW-0863">Zinc-finger</keyword>
<dbReference type="eggNOG" id="KOG1813">
    <property type="taxonomic scope" value="Eukaryota"/>
</dbReference>
<dbReference type="InterPro" id="IPR017907">
    <property type="entry name" value="Znf_RING_CS"/>
</dbReference>
<evidence type="ECO:0000256" key="1">
    <source>
        <dbReference type="ARBA" id="ARBA00022723"/>
    </source>
</evidence>
<evidence type="ECO:0000256" key="2">
    <source>
        <dbReference type="ARBA" id="ARBA00022771"/>
    </source>
</evidence>
<organism evidence="9">
    <name type="scientific">Micromonas pusilla (strain CCMP1545)</name>
    <name type="common">Picoplanktonic green alga</name>
    <dbReference type="NCBI Taxonomy" id="564608"/>
    <lineage>
        <taxon>Eukaryota</taxon>
        <taxon>Viridiplantae</taxon>
        <taxon>Chlorophyta</taxon>
        <taxon>Mamiellophyceae</taxon>
        <taxon>Mamiellales</taxon>
        <taxon>Mamiellaceae</taxon>
        <taxon>Micromonas</taxon>
    </lineage>
</organism>
<dbReference type="SUPFAM" id="SSF90229">
    <property type="entry name" value="CCCH zinc finger"/>
    <property type="match status" value="1"/>
</dbReference>
<feature type="non-terminal residue" evidence="8">
    <location>
        <position position="297"/>
    </location>
</feature>
<proteinExistence type="predicted"/>
<evidence type="ECO:0000313" key="9">
    <source>
        <dbReference type="Proteomes" id="UP000001876"/>
    </source>
</evidence>
<evidence type="ECO:0000256" key="5">
    <source>
        <dbReference type="SAM" id="MobiDB-lite"/>
    </source>
</evidence>
<name>C1MZ56_MICPC</name>
<dbReference type="PROSITE" id="PS50089">
    <property type="entry name" value="ZF_RING_2"/>
    <property type="match status" value="1"/>
</dbReference>
<dbReference type="PANTHER" id="PTHR12930">
    <property type="entry name" value="ZINC FINGER PROTEIN 183"/>
    <property type="match status" value="1"/>
</dbReference>
<feature type="non-terminal residue" evidence="8">
    <location>
        <position position="1"/>
    </location>
</feature>
<reference evidence="8 9" key="1">
    <citation type="journal article" date="2009" name="Science">
        <title>Green evolution and dynamic adaptations revealed by genomes of the marine picoeukaryotes Micromonas.</title>
        <authorList>
            <person name="Worden A.Z."/>
            <person name="Lee J.H."/>
            <person name="Mock T."/>
            <person name="Rouze P."/>
            <person name="Simmons M.P."/>
            <person name="Aerts A.L."/>
            <person name="Allen A.E."/>
            <person name="Cuvelier M.L."/>
            <person name="Derelle E."/>
            <person name="Everett M.V."/>
            <person name="Foulon E."/>
            <person name="Grimwood J."/>
            <person name="Gundlach H."/>
            <person name="Henrissat B."/>
            <person name="Napoli C."/>
            <person name="McDonald S.M."/>
            <person name="Parker M.S."/>
            <person name="Rombauts S."/>
            <person name="Salamov A."/>
            <person name="Von Dassow P."/>
            <person name="Badger J.H."/>
            <person name="Coutinho P.M."/>
            <person name="Demir E."/>
            <person name="Dubchak I."/>
            <person name="Gentemann C."/>
            <person name="Eikrem W."/>
            <person name="Gready J.E."/>
            <person name="John U."/>
            <person name="Lanier W."/>
            <person name="Lindquist E.A."/>
            <person name="Lucas S."/>
            <person name="Mayer K.F."/>
            <person name="Moreau H."/>
            <person name="Not F."/>
            <person name="Otillar R."/>
            <person name="Panaud O."/>
            <person name="Pangilinan J."/>
            <person name="Paulsen I."/>
            <person name="Piegu B."/>
            <person name="Poliakov A."/>
            <person name="Robbens S."/>
            <person name="Schmutz J."/>
            <person name="Toulza E."/>
            <person name="Wyss T."/>
            <person name="Zelensky A."/>
            <person name="Zhou K."/>
            <person name="Armbrust E.V."/>
            <person name="Bhattacharya D."/>
            <person name="Goodenough U.W."/>
            <person name="Van de Peer Y."/>
            <person name="Grigoriev I.V."/>
        </authorList>
    </citation>
    <scope>NUCLEOTIDE SEQUENCE [LARGE SCALE GENOMIC DNA]</scope>
    <source>
        <strain evidence="8 9">CCMP1545</strain>
    </source>
</reference>
<gene>
    <name evidence="8" type="ORF">MICPUCDRAFT_4888</name>
</gene>
<dbReference type="STRING" id="564608.C1MZ56"/>
<dbReference type="EMBL" id="GG663743">
    <property type="protein sequence ID" value="EEH54548.1"/>
    <property type="molecule type" value="Genomic_DNA"/>
</dbReference>
<evidence type="ECO:0000256" key="3">
    <source>
        <dbReference type="ARBA" id="ARBA00022833"/>
    </source>
</evidence>
<feature type="domain" description="RING-type" evidence="6">
    <location>
        <begin position="237"/>
        <end position="277"/>
    </location>
</feature>
<dbReference type="CDD" id="cd16539">
    <property type="entry name" value="RING-HC_RNF113A_B"/>
    <property type="match status" value="1"/>
</dbReference>
<dbReference type="AlphaFoldDB" id="C1MZ56"/>